<keyword evidence="9 12" id="KW-0238">DNA-binding</keyword>
<dbReference type="OrthoDB" id="5377392at2759"/>
<evidence type="ECO:0000256" key="10">
    <source>
        <dbReference type="ARBA" id="ARBA00023235"/>
    </source>
</evidence>
<evidence type="ECO:0000259" key="14">
    <source>
        <dbReference type="Pfam" id="PF21180"/>
    </source>
</evidence>
<comment type="catalytic activity">
    <reaction evidence="1 12">
        <text>ATP-dependent breakage, passage and rejoining of double-stranded DNA.</text>
        <dbReference type="EC" id="5.6.2.2"/>
    </reaction>
</comment>
<dbReference type="GO" id="GO:0000706">
    <property type="term" value="P:meiotic DNA double-strand break processing"/>
    <property type="evidence" value="ECO:0007669"/>
    <property type="project" value="TreeGrafter"/>
</dbReference>
<evidence type="ECO:0000256" key="3">
    <source>
        <dbReference type="ARBA" id="ARBA00004123"/>
    </source>
</evidence>
<dbReference type="GO" id="GO:0005524">
    <property type="term" value="F:ATP binding"/>
    <property type="evidence" value="ECO:0007669"/>
    <property type="project" value="InterPro"/>
</dbReference>
<dbReference type="EC" id="5.6.2.2" evidence="5"/>
<dbReference type="InterPro" id="IPR036078">
    <property type="entry name" value="Spo11/TopoVI_A_sf"/>
</dbReference>
<evidence type="ECO:0000256" key="11">
    <source>
        <dbReference type="ARBA" id="ARBA00023242"/>
    </source>
</evidence>
<evidence type="ECO:0000256" key="5">
    <source>
        <dbReference type="ARBA" id="ARBA00012895"/>
    </source>
</evidence>
<dbReference type="Gene3D" id="1.10.10.10">
    <property type="entry name" value="Winged helix-like DNA-binding domain superfamily/Winged helix DNA-binding domain"/>
    <property type="match status" value="1"/>
</dbReference>
<dbReference type="Gene3D" id="3.40.1360.10">
    <property type="match status" value="1"/>
</dbReference>
<dbReference type="GO" id="GO:0003918">
    <property type="term" value="F:DNA topoisomerase type II (double strand cut, ATP-hydrolyzing) activity"/>
    <property type="evidence" value="ECO:0007669"/>
    <property type="project" value="UniProtKB-UniRule"/>
</dbReference>
<dbReference type="GO" id="GO:0007131">
    <property type="term" value="P:reciprocal meiotic recombination"/>
    <property type="evidence" value="ECO:0007669"/>
    <property type="project" value="TreeGrafter"/>
</dbReference>
<proteinExistence type="inferred from homology"/>
<evidence type="ECO:0000256" key="12">
    <source>
        <dbReference type="PROSITE-ProRule" id="PRU01385"/>
    </source>
</evidence>
<comment type="subcellular location">
    <subcellularLocation>
        <location evidence="3">Nucleus</location>
    </subcellularLocation>
</comment>
<dbReference type="PROSITE" id="PS52041">
    <property type="entry name" value="TOPO_IIB"/>
    <property type="match status" value="1"/>
</dbReference>
<keyword evidence="7" id="KW-0460">Magnesium</keyword>
<feature type="active site" description="O-(5'-phospho-DNA)-tyrosine intermediate" evidence="12">
    <location>
        <position position="124"/>
    </location>
</feature>
<dbReference type="EMBL" id="JAGGNH010000009">
    <property type="protein sequence ID" value="KAJ0964297.1"/>
    <property type="molecule type" value="Genomic_DNA"/>
</dbReference>
<dbReference type="Proteomes" id="UP001085076">
    <property type="component" value="Miscellaneous, Linkage group lg09"/>
</dbReference>
<dbReference type="GO" id="GO:0042138">
    <property type="term" value="P:meiotic DNA double-strand break formation"/>
    <property type="evidence" value="ECO:0007669"/>
    <property type="project" value="InterPro"/>
</dbReference>
<sequence length="383" mass="42844">MATSHLPQSSLFFADQRLCSADILSPSQVQARIEVAVLNFLKSLSSPDPSIPVLQLISRDGSNAGVRRSLLTDVSSVFVSHSYTARSLTRPGNAKAFIRVWLVMEMCFRILGEGKMVTQRELFYKLLCHSPDYFSSQSQVNATVQDVVALLRCSRHSLGIMASSRGAVIGRLLIQEPDHDIVDCTLVGLSGHAITGDLNVLNELVLSSDARYIIVVEKDAIFQRLAEDQLYNRIPCILITAKGYPDIATRFFLHRLTQTFPDLPVLALVDWNPAGLAILCTYKFGSIRMGLEAYRYACNVKWLGLRGNDLHLIPQHSMVQLEAHDLQIAKSLLLSELLQETYREELGLMVEMGNRVEIEALYCNGFDYLGKYIAKKIVQCDYI</sequence>
<dbReference type="GO" id="GO:0003677">
    <property type="term" value="F:DNA binding"/>
    <property type="evidence" value="ECO:0007669"/>
    <property type="project" value="UniProtKB-UniRule"/>
</dbReference>
<comment type="cofactor">
    <cofactor evidence="2">
        <name>Mg(2+)</name>
        <dbReference type="ChEBI" id="CHEBI:18420"/>
    </cofactor>
</comment>
<gene>
    <name evidence="15" type="ORF">J5N97_029419</name>
</gene>
<evidence type="ECO:0000256" key="4">
    <source>
        <dbReference type="ARBA" id="ARBA00006559"/>
    </source>
</evidence>
<evidence type="ECO:0000259" key="13">
    <source>
        <dbReference type="Pfam" id="PF04406"/>
    </source>
</evidence>
<dbReference type="GO" id="GO:0000228">
    <property type="term" value="C:nuclear chromosome"/>
    <property type="evidence" value="ECO:0007669"/>
    <property type="project" value="TreeGrafter"/>
</dbReference>
<evidence type="ECO:0000256" key="6">
    <source>
        <dbReference type="ARBA" id="ARBA00022723"/>
    </source>
</evidence>
<dbReference type="PANTHER" id="PTHR10848">
    <property type="entry name" value="MEIOTIC RECOMBINATION PROTEIN SPO11"/>
    <property type="match status" value="1"/>
</dbReference>
<feature type="domain" description="Spo11/DNA topoisomerase VI subunit A N-terminal" evidence="13">
    <location>
        <begin position="96"/>
        <end position="160"/>
    </location>
</feature>
<evidence type="ECO:0000313" key="16">
    <source>
        <dbReference type="Proteomes" id="UP001085076"/>
    </source>
</evidence>
<dbReference type="Pfam" id="PF04406">
    <property type="entry name" value="TP6A_N"/>
    <property type="match status" value="1"/>
</dbReference>
<evidence type="ECO:0000256" key="9">
    <source>
        <dbReference type="ARBA" id="ARBA00023125"/>
    </source>
</evidence>
<evidence type="ECO:0000313" key="15">
    <source>
        <dbReference type="EMBL" id="KAJ0964297.1"/>
    </source>
</evidence>
<dbReference type="InterPro" id="IPR013049">
    <property type="entry name" value="Spo11/TopoVI_A_N"/>
</dbReference>
<dbReference type="PRINTS" id="PR01551">
    <property type="entry name" value="SPO11HOMOLOG"/>
</dbReference>
<dbReference type="SUPFAM" id="SSF56726">
    <property type="entry name" value="DNA topoisomerase IV, alpha subunit"/>
    <property type="match status" value="1"/>
</dbReference>
<evidence type="ECO:0000256" key="2">
    <source>
        <dbReference type="ARBA" id="ARBA00001946"/>
    </source>
</evidence>
<reference evidence="15" key="1">
    <citation type="submission" date="2021-03" db="EMBL/GenBank/DDBJ databases">
        <authorList>
            <person name="Li Z."/>
            <person name="Yang C."/>
        </authorList>
    </citation>
    <scope>NUCLEOTIDE SEQUENCE</scope>
    <source>
        <strain evidence="15">Dzin_1.0</strain>
        <tissue evidence="15">Leaf</tissue>
    </source>
</reference>
<feature type="domain" description="Topoisomerase 6 subunit A/Spo11 TOPRIM" evidence="14">
    <location>
        <begin position="212"/>
        <end position="377"/>
    </location>
</feature>
<comment type="similarity">
    <text evidence="4 12">Belongs to the TOP6A family.</text>
</comment>
<dbReference type="Pfam" id="PF21180">
    <property type="entry name" value="TOP6A-Spo11_Toprim"/>
    <property type="match status" value="1"/>
</dbReference>
<dbReference type="InterPro" id="IPR002815">
    <property type="entry name" value="Spo11/TopoVI_A"/>
</dbReference>
<evidence type="ECO:0000256" key="8">
    <source>
        <dbReference type="ARBA" id="ARBA00023029"/>
    </source>
</evidence>
<dbReference type="InterPro" id="IPR013048">
    <property type="entry name" value="Meiotic_Spo11"/>
</dbReference>
<dbReference type="GO" id="GO:0046872">
    <property type="term" value="F:metal ion binding"/>
    <property type="evidence" value="ECO:0007669"/>
    <property type="project" value="UniProtKB-KW"/>
</dbReference>
<dbReference type="InterPro" id="IPR036388">
    <property type="entry name" value="WH-like_DNA-bd_sf"/>
</dbReference>
<comment type="caution">
    <text evidence="15">The sequence shown here is derived from an EMBL/GenBank/DDBJ whole genome shotgun (WGS) entry which is preliminary data.</text>
</comment>
<keyword evidence="10 12" id="KW-0413">Isomerase</keyword>
<dbReference type="FunFam" id="1.10.10.10:FF:000487">
    <property type="entry name" value="Meiotic recombination protein SPO11-2"/>
    <property type="match status" value="1"/>
</dbReference>
<name>A0A9D5C0D8_9LILI</name>
<evidence type="ECO:0000256" key="7">
    <source>
        <dbReference type="ARBA" id="ARBA00022842"/>
    </source>
</evidence>
<keyword evidence="6" id="KW-0479">Metal-binding</keyword>
<dbReference type="AlphaFoldDB" id="A0A9D5C0D8"/>
<keyword evidence="11" id="KW-0539">Nucleus</keyword>
<dbReference type="InterPro" id="IPR034136">
    <property type="entry name" value="TOPRIM_Topo6A/Spo11"/>
</dbReference>
<accession>A0A9D5C0D8</accession>
<keyword evidence="16" id="KW-1185">Reference proteome</keyword>
<protein>
    <recommendedName>
        <fullName evidence="5">DNA topoisomerase (ATP-hydrolyzing)</fullName>
        <ecNumber evidence="5">5.6.2.2</ecNumber>
    </recommendedName>
</protein>
<dbReference type="PRINTS" id="PR01550">
    <property type="entry name" value="TOP6AFAMILY"/>
</dbReference>
<keyword evidence="8 12" id="KW-0799">Topoisomerase</keyword>
<dbReference type="CDD" id="cd00223">
    <property type="entry name" value="TOPRIM_TopoIIB_SPO"/>
    <property type="match status" value="1"/>
</dbReference>
<dbReference type="PANTHER" id="PTHR10848:SF0">
    <property type="entry name" value="MEIOTIC RECOMBINATION PROTEIN SPO11"/>
    <property type="match status" value="1"/>
</dbReference>
<organism evidence="15 16">
    <name type="scientific">Dioscorea zingiberensis</name>
    <dbReference type="NCBI Taxonomy" id="325984"/>
    <lineage>
        <taxon>Eukaryota</taxon>
        <taxon>Viridiplantae</taxon>
        <taxon>Streptophyta</taxon>
        <taxon>Embryophyta</taxon>
        <taxon>Tracheophyta</taxon>
        <taxon>Spermatophyta</taxon>
        <taxon>Magnoliopsida</taxon>
        <taxon>Liliopsida</taxon>
        <taxon>Dioscoreales</taxon>
        <taxon>Dioscoreaceae</taxon>
        <taxon>Dioscorea</taxon>
    </lineage>
</organism>
<evidence type="ECO:0000256" key="1">
    <source>
        <dbReference type="ARBA" id="ARBA00000185"/>
    </source>
</evidence>
<reference evidence="15" key="2">
    <citation type="journal article" date="2022" name="Hortic Res">
        <title>The genome of Dioscorea zingiberensis sheds light on the biosynthesis, origin and evolution of the medicinally important diosgenin saponins.</title>
        <authorList>
            <person name="Li Y."/>
            <person name="Tan C."/>
            <person name="Li Z."/>
            <person name="Guo J."/>
            <person name="Li S."/>
            <person name="Chen X."/>
            <person name="Wang C."/>
            <person name="Dai X."/>
            <person name="Yang H."/>
            <person name="Song W."/>
            <person name="Hou L."/>
            <person name="Xu J."/>
            <person name="Tong Z."/>
            <person name="Xu A."/>
            <person name="Yuan X."/>
            <person name="Wang W."/>
            <person name="Yang Q."/>
            <person name="Chen L."/>
            <person name="Sun Z."/>
            <person name="Wang K."/>
            <person name="Pan B."/>
            <person name="Chen J."/>
            <person name="Bao Y."/>
            <person name="Liu F."/>
            <person name="Qi X."/>
            <person name="Gang D.R."/>
            <person name="Wen J."/>
            <person name="Li J."/>
        </authorList>
    </citation>
    <scope>NUCLEOTIDE SEQUENCE</scope>
    <source>
        <strain evidence="15">Dzin_1.0</strain>
    </source>
</reference>